<comment type="caution">
    <text evidence="4">The sequence shown here is derived from an EMBL/GenBank/DDBJ whole genome shotgun (WGS) entry which is preliminary data.</text>
</comment>
<dbReference type="InterPro" id="IPR001584">
    <property type="entry name" value="Integrase_cat-core"/>
</dbReference>
<proteinExistence type="predicted"/>
<gene>
    <name evidence="4" type="ORF">PCOR1329_LOCUS77750</name>
</gene>
<feature type="compositionally biased region" description="Acidic residues" evidence="2">
    <location>
        <begin position="230"/>
        <end position="239"/>
    </location>
</feature>
<feature type="compositionally biased region" description="Polar residues" evidence="2">
    <location>
        <begin position="1583"/>
        <end position="1593"/>
    </location>
</feature>
<feature type="compositionally biased region" description="Basic and acidic residues" evidence="2">
    <location>
        <begin position="311"/>
        <end position="331"/>
    </location>
</feature>
<evidence type="ECO:0000256" key="2">
    <source>
        <dbReference type="SAM" id="MobiDB-lite"/>
    </source>
</evidence>
<dbReference type="InterPro" id="IPR036397">
    <property type="entry name" value="RNaseH_sf"/>
</dbReference>
<dbReference type="EMBL" id="CAUYUJ010020785">
    <property type="protein sequence ID" value="CAK0900482.1"/>
    <property type="molecule type" value="Genomic_DNA"/>
</dbReference>
<evidence type="ECO:0000256" key="1">
    <source>
        <dbReference type="SAM" id="Coils"/>
    </source>
</evidence>
<dbReference type="Proteomes" id="UP001189429">
    <property type="component" value="Unassembled WGS sequence"/>
</dbReference>
<dbReference type="InterPro" id="IPR013103">
    <property type="entry name" value="RVT_2"/>
</dbReference>
<feature type="compositionally biased region" description="Basic and acidic residues" evidence="2">
    <location>
        <begin position="196"/>
        <end position="207"/>
    </location>
</feature>
<feature type="region of interest" description="Disordered" evidence="2">
    <location>
        <begin position="1477"/>
        <end position="1593"/>
    </location>
</feature>
<reference evidence="4" key="1">
    <citation type="submission" date="2023-10" db="EMBL/GenBank/DDBJ databases">
        <authorList>
            <person name="Chen Y."/>
            <person name="Shah S."/>
            <person name="Dougan E. K."/>
            <person name="Thang M."/>
            <person name="Chan C."/>
        </authorList>
    </citation>
    <scope>NUCLEOTIDE SEQUENCE [LARGE SCALE GENOMIC DNA]</scope>
</reference>
<sequence>MATAGGAAAASGEDKSNGGKIPVPVFDGTSKTMKKHRREVATWQIGAEVKPPKQGATLLASLKGKAEEACEELDLDAIKGDDSVEVFLECLGKRFPEIEVLETPALLETFARPACVRHKYEEIRDYSNRFNGIATKLKAKGIQVPDEVLADLYIKGARLPPERAASVLNGVGNQFNPTKIQEQLMINLPKVSVVDGNKDSPTKEATERAYATETYEEDRRAEFDGASSDSSDDYEDELPDELQDAIDEAEEQVAFFTKKMVRAKDKLKEAKQARGYFAKRDGDNPPKRDDPKIAKMKARTHCGACGQKGHWRGDPQCSKKNDPNAKADIPKKGSNRTNIATHETSDAQEPHVAEMTVAAVYQQDQRAAARDRKYGALHSIDGMQMRQAAGLPEEVTAAAFFINKDHQCLMAATSSAPIYLSVEDLLKESGGKLTFDAACTRCVGGLDWYNDIKTRLAAFNIQPIEYPEKEPFRFGASKVVLSLKAALIPCSVNGKAFTVRMSIVRSAVPGLFSRKAQSELDTVYHAGDNKLDIKSIDEHDIQMGLSRAGHPTLDIAGFTPSYKPVSDVSDAKAEIRLHPCASYHAETAVASAAKPAVPEARHQGVASEADESQSDTDCDALDSAELFEQQVRQAMGACIPSTTTSQGLARRTRKLQQLCWDRQIEFDQRTTVLELRQRLKGWKVKDAASSASATVAHPSSQITGADKMRFGKYPTADYRWVLKNDLGYAQWAVLELNSNRASPLLARFARWVKAHGVQPLPQEKAKTTLEAVMAEEVVLDDVWVAPAATTTRASASQGSWAGHRRQRPPEPHEMDTSDMGFEKAGETDREDGSPAPRRRPGIKKGKRVGLLYQVTGLLSAFAFQTVLTADWLARPLKPVVQHASCAARDVVDHVQNVKEAYSVRSHRVDVMQAFGGEGGITEAAWKRQMTATEVIDRKYGWDLREQKDLDATYDLYYASRPKFVSIELPCTHYTNITHLNFRAPQAKQALRRIWRAERPFLLLARELFKYQLDSGDMAMIENPATSRLWTQRAILELLADERVYQVRRDMCEYGARHYKTGGLIKHPTKLLVTHKEFEQLKRTCSRKHHDHTFGDNAAVRKSGVYPAKFCRAVVRIVEQVIRQQGPMGGGDDFADTHDVRAEDTVDGRIGVGAITFTKKAAACCKPAELAMLKRLHVNLGHPSNEDLGRSLRLKGPKSATVQAVKGLICGVCRSQQRPSARRPARPHFVQDFGDDVGFDCFELKDVDGKSYWYFSIVDLATTFHVATQIGRHTGQEFAAAFERCWASWAGVPDRVHFDMEKGFGGALSELLQSFNTVQLPIAGQAHWQLGRVERQGAWWKELAARTIEHSSIRGEDEMRTLAIMKKEQREQHNRNAKKGIWRGPCVVIGHQGENTWVSLGGHTMLVAPEHIKALAPDDVWFPNGRDEIGQAVAELNRARDSLEQEEAPVEDILPAPGEPEVKPDEMEQAWREFIDNPDDSDLRLNVSEDPPQQEQIQVLPADVPQQAEEERTYGPDEFRRRRATFDGGDSGDFGPAFKRLQTEREHTGSGALPARATSRDRAAAPDQEAASGPEAEGARQRSRSAPRQVLQTSIVTERIKRKQADKETHWRAIKDSDRELFREAAAKQWSEWQKYGSCQVLSIEESEAIRGMIKPSLILPSRFVYRDKNAPLRTDKHPLPVKAKARLCVGGHMDPRLAQGDLRTDAPTVTRNSTMLFFTICQRFDLEIYAADVEAAFMQGDEQPDQQLYMAQPREGLPGLNPKQLIKILRGVFGLATAPRQWSAKLKRTLLAVEEKLSDKYLFRLHQHSLDPALYYGYDQHGELCAVVVAHVDDLLLGISHKCPGLYDRLHKLLPWGDWRGLPFTFCGKQAWRDQEGVLHLRQTEYANTIEEIPLSKERKTELSSDATPAKFSDNRSALGALGRLSSQTRPDLAAGVAMGQRTQNKPTIQGLLETNRLIKLARKHADVGLEFPKLRGPLCLVTFHDDKKIKIRSQAGYVTFLA</sequence>
<feature type="domain" description="Integrase catalytic" evidence="3">
    <location>
        <begin position="1219"/>
        <end position="1334"/>
    </location>
</feature>
<keyword evidence="1" id="KW-0175">Coiled coil</keyword>
<evidence type="ECO:0000313" key="5">
    <source>
        <dbReference type="Proteomes" id="UP001189429"/>
    </source>
</evidence>
<dbReference type="SUPFAM" id="SSF53098">
    <property type="entry name" value="Ribonuclease H-like"/>
    <property type="match status" value="1"/>
</dbReference>
<dbReference type="Gene3D" id="3.30.420.10">
    <property type="entry name" value="Ribonuclease H-like superfamily/Ribonuclease H"/>
    <property type="match status" value="1"/>
</dbReference>
<feature type="compositionally biased region" description="Low complexity" evidence="2">
    <location>
        <begin position="1"/>
        <end position="11"/>
    </location>
</feature>
<feature type="compositionally biased region" description="Basic and acidic residues" evidence="2">
    <location>
        <begin position="807"/>
        <end position="832"/>
    </location>
</feature>
<feature type="region of interest" description="Disordered" evidence="2">
    <location>
        <begin position="793"/>
        <end position="842"/>
    </location>
</feature>
<feature type="region of interest" description="Disordered" evidence="2">
    <location>
        <begin position="305"/>
        <end position="337"/>
    </location>
</feature>
<feature type="coiled-coil region" evidence="1">
    <location>
        <begin position="246"/>
        <end position="273"/>
    </location>
</feature>
<evidence type="ECO:0000259" key="3">
    <source>
        <dbReference type="PROSITE" id="PS50994"/>
    </source>
</evidence>
<organism evidence="4 5">
    <name type="scientific">Prorocentrum cordatum</name>
    <dbReference type="NCBI Taxonomy" id="2364126"/>
    <lineage>
        <taxon>Eukaryota</taxon>
        <taxon>Sar</taxon>
        <taxon>Alveolata</taxon>
        <taxon>Dinophyceae</taxon>
        <taxon>Prorocentrales</taxon>
        <taxon>Prorocentraceae</taxon>
        <taxon>Prorocentrum</taxon>
    </lineage>
</organism>
<dbReference type="Pfam" id="PF07727">
    <property type="entry name" value="RVT_2"/>
    <property type="match status" value="1"/>
</dbReference>
<feature type="compositionally biased region" description="Basic and acidic residues" evidence="2">
    <location>
        <begin position="1508"/>
        <end position="1519"/>
    </location>
</feature>
<accession>A0ABN9XKZ6</accession>
<feature type="non-terminal residue" evidence="4">
    <location>
        <position position="2003"/>
    </location>
</feature>
<feature type="region of interest" description="Disordered" evidence="2">
    <location>
        <begin position="195"/>
        <end position="239"/>
    </location>
</feature>
<protein>
    <recommendedName>
        <fullName evidence="3">Integrase catalytic domain-containing protein</fullName>
    </recommendedName>
</protein>
<evidence type="ECO:0000313" key="4">
    <source>
        <dbReference type="EMBL" id="CAK0900482.1"/>
    </source>
</evidence>
<name>A0ABN9XKZ6_9DINO</name>
<dbReference type="InterPro" id="IPR012337">
    <property type="entry name" value="RNaseH-like_sf"/>
</dbReference>
<keyword evidence="5" id="KW-1185">Reference proteome</keyword>
<feature type="region of interest" description="Disordered" evidence="2">
    <location>
        <begin position="1"/>
        <end position="34"/>
    </location>
</feature>
<dbReference type="PROSITE" id="PS50994">
    <property type="entry name" value="INTEGRASE"/>
    <property type="match status" value="1"/>
</dbReference>